<evidence type="ECO:0000313" key="9">
    <source>
        <dbReference type="EMBL" id="KDR80631.1"/>
    </source>
</evidence>
<dbReference type="InterPro" id="IPR022783">
    <property type="entry name" value="GCFC_dom"/>
</dbReference>
<evidence type="ECO:0000256" key="5">
    <source>
        <dbReference type="ARBA" id="ARBA00023187"/>
    </source>
</evidence>
<evidence type="ECO:0000256" key="2">
    <source>
        <dbReference type="ARBA" id="ARBA00010900"/>
    </source>
</evidence>
<feature type="compositionally biased region" description="Basic and acidic residues" evidence="7">
    <location>
        <begin position="325"/>
        <end position="338"/>
    </location>
</feature>
<gene>
    <name evidence="9" type="ORF">GALMADRAFT_60913</name>
</gene>
<dbReference type="Pfam" id="PF01585">
    <property type="entry name" value="G-patch"/>
    <property type="match status" value="1"/>
</dbReference>
<dbReference type="OrthoDB" id="4822at2759"/>
<feature type="compositionally biased region" description="Basic and acidic residues" evidence="7">
    <location>
        <begin position="19"/>
        <end position="39"/>
    </location>
</feature>
<keyword evidence="10" id="KW-1185">Reference proteome</keyword>
<keyword evidence="3" id="KW-0507">mRNA processing</keyword>
<proteinExistence type="inferred from homology"/>
<evidence type="ECO:0000256" key="4">
    <source>
        <dbReference type="ARBA" id="ARBA00022728"/>
    </source>
</evidence>
<dbReference type="EMBL" id="KL142371">
    <property type="protein sequence ID" value="KDR80631.1"/>
    <property type="molecule type" value="Genomic_DNA"/>
</dbReference>
<dbReference type="GO" id="GO:0000390">
    <property type="term" value="P:spliceosomal complex disassembly"/>
    <property type="evidence" value="ECO:0007669"/>
    <property type="project" value="InterPro"/>
</dbReference>
<feature type="region of interest" description="Disordered" evidence="7">
    <location>
        <begin position="1"/>
        <end position="261"/>
    </location>
</feature>
<dbReference type="HOGENOM" id="CLU_007977_2_1_1"/>
<accession>A0A067TBV2</accession>
<dbReference type="AlphaFoldDB" id="A0A067TBV2"/>
<feature type="compositionally biased region" description="Low complexity" evidence="7">
    <location>
        <begin position="183"/>
        <end position="199"/>
    </location>
</feature>
<dbReference type="GO" id="GO:0071008">
    <property type="term" value="C:U2-type post-mRNA release spliceosomal complex"/>
    <property type="evidence" value="ECO:0007669"/>
    <property type="project" value="TreeGrafter"/>
</dbReference>
<name>A0A067TBV2_GALM3</name>
<sequence length="975" mass="110053">MARRKRVLDDGDDSDSVNDSDHPDVDFDNDPDAREERALFENPYGHKRRRKNGKEDALYGIFAEDSDEDDGVRRSASTTKRKSDWTKAPAFVTSDKPAKLDDPMSIDSDEAEQEPHGNSDQDEDAGEDDGSEGEDEPQEDAEYSDESEPSRAPSPRVRVEDEEYEEPLPKPRIGGLGFMASEPSGAPSISQGGIGSSRSEPALSSFPGLSRGGIGSKASSFENDNTSNQTPSPFQSTDSIRSAFGKRAQSFNRSTDSPKPVALPKAELAHFSKIQASFGARMLSKMGWQAGTGLGVGGEGIVIPIESKLRPQKMGIAFKGFKEKTDQSKLEAKRRGEAVSDDEDDKTKKFKKRAKEQQEKRSDAWKRPKKVKTKIEHKSYEQILAEAGEEAPLPGIGQIIDATGAVPREVSSLADISLNTWSPSNDPTRIPEVRHNIRLITDACKTDLDGLAREAKTLQERKKFVVTEDLRMRKRIEDEAELIARLQQIQIVAHDINTIAKELTSLYEVSLEPFSPLVQKLIHEYSSEYDKYSLDEIVVGAIAPSMRRMVANWNPLEDPTLFLPTFRSWRRALKINDDEGQPETKIDVYGSNTAVPRPMELERPMTPFESLLWNVWLPKVRTSINNDWSPDEPQQAVKLYEAWSTFLPPFIRDNLLDQLFLPKVQKAVANWTARQAKVSLQSIVFPWLPHVGLRLEDVVGDARRKIKNLLRSWVIDEPMPTDLVEWKDVFDAGEWDAMLLKYVVPKLGATLRNDFRINPRDQKMEPLHHVFIWSKIIRPSIFSQILETEFFPKWLDILHIWLIQPRVSFEEVAQWYSFWKETFPEDLRTLPGINRGFTRGLQLMNKAIEFGPDAPTKLLKPDFLQEIAAPSSPTRGTKDTEKITRPSARTHEITFRSIVEEFAASHNLLFIPAGKAHERSRMPLFRVSRTADGKKGLLVYILDDAVWAPKSDGPNAEGEEFKAISLEDMVLRSAQ</sequence>
<dbReference type="PANTHER" id="PTHR23329:SF1">
    <property type="entry name" value="TUFTELIN-INTERACTING PROTEIN 11"/>
    <property type="match status" value="1"/>
</dbReference>
<feature type="compositionally biased region" description="Polar residues" evidence="7">
    <location>
        <begin position="217"/>
        <end position="240"/>
    </location>
</feature>
<keyword evidence="5" id="KW-0508">mRNA splicing</keyword>
<evidence type="ECO:0000256" key="7">
    <source>
        <dbReference type="SAM" id="MobiDB-lite"/>
    </source>
</evidence>
<feature type="region of interest" description="Disordered" evidence="7">
    <location>
        <begin position="325"/>
        <end position="370"/>
    </location>
</feature>
<evidence type="ECO:0000256" key="3">
    <source>
        <dbReference type="ARBA" id="ARBA00022664"/>
    </source>
</evidence>
<keyword evidence="4" id="KW-0747">Spliceosome</keyword>
<dbReference type="InterPro" id="IPR045211">
    <property type="entry name" value="TFP11/STIP/Ntr1"/>
</dbReference>
<evidence type="ECO:0000256" key="1">
    <source>
        <dbReference type="ARBA" id="ARBA00004123"/>
    </source>
</evidence>
<protein>
    <recommendedName>
        <fullName evidence="8">G-patch domain-containing protein</fullName>
    </recommendedName>
</protein>
<evidence type="ECO:0000256" key="6">
    <source>
        <dbReference type="ARBA" id="ARBA00023242"/>
    </source>
</evidence>
<feature type="domain" description="G-patch" evidence="8">
    <location>
        <begin position="275"/>
        <end position="321"/>
    </location>
</feature>
<evidence type="ECO:0000313" key="10">
    <source>
        <dbReference type="Proteomes" id="UP000027222"/>
    </source>
</evidence>
<reference evidence="10" key="1">
    <citation type="journal article" date="2014" name="Proc. Natl. Acad. Sci. U.S.A.">
        <title>Extensive sampling of basidiomycete genomes demonstrates inadequacy of the white-rot/brown-rot paradigm for wood decay fungi.</title>
        <authorList>
            <person name="Riley R."/>
            <person name="Salamov A.A."/>
            <person name="Brown D.W."/>
            <person name="Nagy L.G."/>
            <person name="Floudas D."/>
            <person name="Held B.W."/>
            <person name="Levasseur A."/>
            <person name="Lombard V."/>
            <person name="Morin E."/>
            <person name="Otillar R."/>
            <person name="Lindquist E.A."/>
            <person name="Sun H."/>
            <person name="LaButti K.M."/>
            <person name="Schmutz J."/>
            <person name="Jabbour D."/>
            <person name="Luo H."/>
            <person name="Baker S.E."/>
            <person name="Pisabarro A.G."/>
            <person name="Walton J.D."/>
            <person name="Blanchette R.A."/>
            <person name="Henrissat B."/>
            <person name="Martin F."/>
            <person name="Cullen D."/>
            <person name="Hibbett D.S."/>
            <person name="Grigoriev I.V."/>
        </authorList>
    </citation>
    <scope>NUCLEOTIDE SEQUENCE [LARGE SCALE GENOMIC DNA]</scope>
    <source>
        <strain evidence="10">CBS 339.88</strain>
    </source>
</reference>
<dbReference type="Pfam" id="PF12457">
    <property type="entry name" value="TIP_N"/>
    <property type="match status" value="1"/>
</dbReference>
<dbReference type="PANTHER" id="PTHR23329">
    <property type="entry name" value="TUFTELIN-INTERACTING PROTEIN 11-RELATED"/>
    <property type="match status" value="1"/>
</dbReference>
<organism evidence="9 10">
    <name type="scientific">Galerina marginata (strain CBS 339.88)</name>
    <dbReference type="NCBI Taxonomy" id="685588"/>
    <lineage>
        <taxon>Eukaryota</taxon>
        <taxon>Fungi</taxon>
        <taxon>Dikarya</taxon>
        <taxon>Basidiomycota</taxon>
        <taxon>Agaricomycotina</taxon>
        <taxon>Agaricomycetes</taxon>
        <taxon>Agaricomycetidae</taxon>
        <taxon>Agaricales</taxon>
        <taxon>Agaricineae</taxon>
        <taxon>Strophariaceae</taxon>
        <taxon>Galerina</taxon>
    </lineage>
</organism>
<dbReference type="Pfam" id="PF07842">
    <property type="entry name" value="GCFC"/>
    <property type="match status" value="1"/>
</dbReference>
<comment type="subcellular location">
    <subcellularLocation>
        <location evidence="1">Nucleus</location>
    </subcellularLocation>
</comment>
<dbReference type="SMART" id="SM00443">
    <property type="entry name" value="G_patch"/>
    <property type="match status" value="1"/>
</dbReference>
<dbReference type="GO" id="GO:0003676">
    <property type="term" value="F:nucleic acid binding"/>
    <property type="evidence" value="ECO:0007669"/>
    <property type="project" value="InterPro"/>
</dbReference>
<dbReference type="PROSITE" id="PS50174">
    <property type="entry name" value="G_PATCH"/>
    <property type="match status" value="1"/>
</dbReference>
<dbReference type="Proteomes" id="UP000027222">
    <property type="component" value="Unassembled WGS sequence"/>
</dbReference>
<feature type="compositionally biased region" description="Basic and acidic residues" evidence="7">
    <location>
        <begin position="355"/>
        <end position="366"/>
    </location>
</feature>
<evidence type="ECO:0000259" key="8">
    <source>
        <dbReference type="PROSITE" id="PS50174"/>
    </source>
</evidence>
<feature type="compositionally biased region" description="Acidic residues" evidence="7">
    <location>
        <begin position="120"/>
        <end position="147"/>
    </location>
</feature>
<dbReference type="STRING" id="685588.A0A067TBV2"/>
<dbReference type="InterPro" id="IPR022159">
    <property type="entry name" value="STIP/TFIP11_N"/>
</dbReference>
<comment type="similarity">
    <text evidence="2">Belongs to the TFP11/STIP family.</text>
</comment>
<dbReference type="InterPro" id="IPR000467">
    <property type="entry name" value="G_patch_dom"/>
</dbReference>
<keyword evidence="6" id="KW-0539">Nucleus</keyword>